<gene>
    <name evidence="2" type="ORF">Poly30_05980</name>
</gene>
<dbReference type="Gene3D" id="3.40.50.1820">
    <property type="entry name" value="alpha/beta hydrolase"/>
    <property type="match status" value="1"/>
</dbReference>
<dbReference type="SUPFAM" id="SSF53474">
    <property type="entry name" value="alpha/beta-Hydrolases"/>
    <property type="match status" value="1"/>
</dbReference>
<keyword evidence="1" id="KW-0732">Signal</keyword>
<name>A0A518ELY4_9BACT</name>
<dbReference type="EMBL" id="CP036434">
    <property type="protein sequence ID" value="QDV05103.1"/>
    <property type="molecule type" value="Genomic_DNA"/>
</dbReference>
<dbReference type="Proteomes" id="UP000320390">
    <property type="component" value="Chromosome"/>
</dbReference>
<dbReference type="RefSeq" id="WP_145194527.1">
    <property type="nucleotide sequence ID" value="NZ_CP036434.1"/>
</dbReference>
<evidence type="ECO:0000256" key="1">
    <source>
        <dbReference type="SAM" id="SignalP"/>
    </source>
</evidence>
<proteinExistence type="predicted"/>
<keyword evidence="3" id="KW-1185">Reference proteome</keyword>
<dbReference type="InterPro" id="IPR029058">
    <property type="entry name" value="AB_hydrolase_fold"/>
</dbReference>
<dbReference type="AlphaFoldDB" id="A0A518ELY4"/>
<feature type="signal peptide" evidence="1">
    <location>
        <begin position="1"/>
        <end position="16"/>
    </location>
</feature>
<feature type="chain" id="PRO_5022210309" description="Alpha/beta hydrolase family protein" evidence="1">
    <location>
        <begin position="17"/>
        <end position="452"/>
    </location>
</feature>
<protein>
    <recommendedName>
        <fullName evidence="4">Alpha/beta hydrolase family protein</fullName>
    </recommendedName>
</protein>
<reference evidence="2 3" key="1">
    <citation type="submission" date="2019-02" db="EMBL/GenBank/DDBJ databases">
        <title>Deep-cultivation of Planctomycetes and their phenomic and genomic characterization uncovers novel biology.</title>
        <authorList>
            <person name="Wiegand S."/>
            <person name="Jogler M."/>
            <person name="Boedeker C."/>
            <person name="Pinto D."/>
            <person name="Vollmers J."/>
            <person name="Rivas-Marin E."/>
            <person name="Kohn T."/>
            <person name="Peeters S.H."/>
            <person name="Heuer A."/>
            <person name="Rast P."/>
            <person name="Oberbeckmann S."/>
            <person name="Bunk B."/>
            <person name="Jeske O."/>
            <person name="Meyerdierks A."/>
            <person name="Storesund J.E."/>
            <person name="Kallscheuer N."/>
            <person name="Luecker S."/>
            <person name="Lage O.M."/>
            <person name="Pohl T."/>
            <person name="Merkel B.J."/>
            <person name="Hornburger P."/>
            <person name="Mueller R.-W."/>
            <person name="Bruemmer F."/>
            <person name="Labrenz M."/>
            <person name="Spormann A.M."/>
            <person name="Op den Camp H."/>
            <person name="Overmann J."/>
            <person name="Amann R."/>
            <person name="Jetten M.S.M."/>
            <person name="Mascher T."/>
            <person name="Medema M.H."/>
            <person name="Devos D.P."/>
            <person name="Kaster A.-K."/>
            <person name="Ovreas L."/>
            <person name="Rohde M."/>
            <person name="Galperin M.Y."/>
            <person name="Jogler C."/>
        </authorList>
    </citation>
    <scope>NUCLEOTIDE SEQUENCE [LARGE SCALE GENOMIC DNA]</scope>
    <source>
        <strain evidence="2 3">Poly30</strain>
    </source>
</reference>
<sequence precursor="true">MILLSTLSLLGPIALAAAPALPQVKPLTKQQAPTVASLGGDLVTPFLAPMTGSAVSGRMLQITLNLPGQTWQETFIVGIPSNMQTPAPVLTLFHGYGEEPVNVLQNTTLAADAMARGWLVFIPLGAHKYNYGIDYAQENIELAFEFFASRLPVDMDRVYGVGFSMGGGAAASYAARHLDPNGIQFAAIVNHTGTTSLRATYQTSNDYNLFQSPLMFGGTPDSDPFRYLRSSTVDMDMVAGTVDLRGALSSNLSHVPVRHWYATMDVNATIVEQTLALDQAMSQEGSDTGVVPRPYAIHSWSTLDNTVVLDWLEGQRLTRPAAGEVTKTVADRDGRWHDLDIRQVAGDELTPILWSVQAQANALYLIDSKNLAEVAIDAPAAGLDMSRNLLVVFQIKDSSVTDIVLRGVDQMPTNVIRRGTATPPWTYDATEKTLTLHELNGIAGWSSWIIVP</sequence>
<evidence type="ECO:0000313" key="2">
    <source>
        <dbReference type="EMBL" id="QDV05103.1"/>
    </source>
</evidence>
<accession>A0A518ELY4</accession>
<evidence type="ECO:0008006" key="4">
    <source>
        <dbReference type="Google" id="ProtNLM"/>
    </source>
</evidence>
<evidence type="ECO:0000313" key="3">
    <source>
        <dbReference type="Proteomes" id="UP000320390"/>
    </source>
</evidence>
<organism evidence="2 3">
    <name type="scientific">Saltatorellus ferox</name>
    <dbReference type="NCBI Taxonomy" id="2528018"/>
    <lineage>
        <taxon>Bacteria</taxon>
        <taxon>Pseudomonadati</taxon>
        <taxon>Planctomycetota</taxon>
        <taxon>Planctomycetia</taxon>
        <taxon>Planctomycetia incertae sedis</taxon>
        <taxon>Saltatorellus</taxon>
    </lineage>
</organism>